<protein>
    <submittedName>
        <fullName evidence="1">Uncharacterized protein</fullName>
    </submittedName>
</protein>
<name>A0A1D6IJ79_MAIZE</name>
<accession>A0A1D6IJ79</accession>
<dbReference type="ExpressionAtlas" id="A0A1D6IJ79">
    <property type="expression patterns" value="baseline and differential"/>
</dbReference>
<dbReference type="AlphaFoldDB" id="A0A1D6IJ79"/>
<dbReference type="PANTHER" id="PTHR37229">
    <property type="entry name" value="6,7-DIMETHYL-8-RIBITYLLUMAZINE SYNTHASE"/>
    <property type="match status" value="1"/>
</dbReference>
<proteinExistence type="predicted"/>
<evidence type="ECO:0000313" key="1">
    <source>
        <dbReference type="EMBL" id="ONM59518.1"/>
    </source>
</evidence>
<reference evidence="1" key="1">
    <citation type="submission" date="2015-12" db="EMBL/GenBank/DDBJ databases">
        <title>Update maize B73 reference genome by single molecule sequencing technologies.</title>
        <authorList>
            <consortium name="Maize Genome Sequencing Project"/>
            <person name="Ware D."/>
        </authorList>
    </citation>
    <scope>NUCLEOTIDE SEQUENCE [LARGE SCALE GENOMIC DNA]</scope>
    <source>
        <tissue evidence="1">Seedling</tissue>
    </source>
</reference>
<dbReference type="EMBL" id="CM007650">
    <property type="protein sequence ID" value="ONM59518.1"/>
    <property type="molecule type" value="Genomic_DNA"/>
</dbReference>
<dbReference type="PANTHER" id="PTHR37229:SF2">
    <property type="entry name" value="6,7-DIMETHYL-8-RIBITYLLUMAZINE SYNTHASE"/>
    <property type="match status" value="1"/>
</dbReference>
<gene>
    <name evidence="1" type="ORF">ZEAMMB73_Zm00001d022108</name>
</gene>
<organism evidence="1">
    <name type="scientific">Zea mays</name>
    <name type="common">Maize</name>
    <dbReference type="NCBI Taxonomy" id="4577"/>
    <lineage>
        <taxon>Eukaryota</taxon>
        <taxon>Viridiplantae</taxon>
        <taxon>Streptophyta</taxon>
        <taxon>Embryophyta</taxon>
        <taxon>Tracheophyta</taxon>
        <taxon>Spermatophyta</taxon>
        <taxon>Magnoliopsida</taxon>
        <taxon>Liliopsida</taxon>
        <taxon>Poales</taxon>
        <taxon>Poaceae</taxon>
        <taxon>PACMAD clade</taxon>
        <taxon>Panicoideae</taxon>
        <taxon>Andropogonodae</taxon>
        <taxon>Andropogoneae</taxon>
        <taxon>Tripsacinae</taxon>
        <taxon>Zea</taxon>
    </lineage>
</organism>
<sequence>MASDDGLKTEAPNTRAPQAAACQLSVSPPIAMLAYLLHGPAAAIAAAPSAFLLRSLPPAKTPFLSSLPRPVSPRRAAAAAFAFNPAAAAAPIVASLLEGPVLVWAGRLCLYYALLHVGLAGSPRNPFLSHEIGGEDGAGDSDLGFSKWAEKLRGGASGFVQFSKFCLPDYNCLFAYLFMHSSDLSLMLCSVEVDAMKELYGSALRHL</sequence>